<feature type="region of interest" description="Disordered" evidence="1">
    <location>
        <begin position="108"/>
        <end position="147"/>
    </location>
</feature>
<keyword evidence="2" id="KW-0472">Membrane</keyword>
<name>A0A3S9MCF0_9ACTN</name>
<feature type="region of interest" description="Disordered" evidence="1">
    <location>
        <begin position="1"/>
        <end position="59"/>
    </location>
</feature>
<feature type="transmembrane region" description="Helical" evidence="2">
    <location>
        <begin position="78"/>
        <end position="95"/>
    </location>
</feature>
<evidence type="ECO:0000256" key="2">
    <source>
        <dbReference type="SAM" id="Phobius"/>
    </source>
</evidence>
<proteinExistence type="predicted"/>
<keyword evidence="2" id="KW-1133">Transmembrane helix</keyword>
<keyword evidence="4" id="KW-1185">Reference proteome</keyword>
<protein>
    <submittedName>
        <fullName evidence="3">Uncharacterized protein</fullName>
    </submittedName>
</protein>
<evidence type="ECO:0000313" key="4">
    <source>
        <dbReference type="Proteomes" id="UP000280298"/>
    </source>
</evidence>
<dbReference type="Proteomes" id="UP000280298">
    <property type="component" value="Chromosome"/>
</dbReference>
<feature type="region of interest" description="Disordered" evidence="1">
    <location>
        <begin position="342"/>
        <end position="380"/>
    </location>
</feature>
<dbReference type="RefSeq" id="WP_126394338.1">
    <property type="nucleotide sequence ID" value="NZ_CP034539.1"/>
</dbReference>
<dbReference type="OrthoDB" id="3419910at2"/>
<evidence type="ECO:0000313" key="3">
    <source>
        <dbReference type="EMBL" id="AZQ36857.1"/>
    </source>
</evidence>
<organism evidence="3 4">
    <name type="scientific">Streptomyces cyaneochromogenes</name>
    <dbReference type="NCBI Taxonomy" id="2496836"/>
    <lineage>
        <taxon>Bacteria</taxon>
        <taxon>Bacillati</taxon>
        <taxon>Actinomycetota</taxon>
        <taxon>Actinomycetes</taxon>
        <taxon>Kitasatosporales</taxon>
        <taxon>Streptomycetaceae</taxon>
        <taxon>Streptomyces</taxon>
    </lineage>
</organism>
<dbReference type="AlphaFoldDB" id="A0A3S9MCF0"/>
<feature type="compositionally biased region" description="Low complexity" evidence="1">
    <location>
        <begin position="25"/>
        <end position="34"/>
    </location>
</feature>
<accession>A0A3S9MCF0</accession>
<dbReference type="EMBL" id="CP034539">
    <property type="protein sequence ID" value="AZQ36857.1"/>
    <property type="molecule type" value="Genomic_DNA"/>
</dbReference>
<gene>
    <name evidence="3" type="ORF">EJ357_28215</name>
</gene>
<sequence>MTDKPSEGSSISDEEWEKFVRDAASDPASAAPKEPSARARMVTERLRRQDARGELPAGWRTGPAWQEMNGRSARRRKVWSVLGVLLAVAVAVIALKPSAALSWLPGGAGADADTPSASPLEGETTRPSGAPADVAGQPTRKQPFAGSPAERWATGADAIELPKAKAVSGVSAARIENALRLTKEFLVAANLDRDVLYGAEPKQALALLDPLSKEYVDKLRAALRRPSVKNDPKWNFTRFDPDEIELVGTEVRVRGRMTVEPGEGKGGRALIRADYTFVYPVAKAAGGEEVTRTIVRRAVQVDVVDPAKYQATEGRVWLLDHSSEIGNDACRQGDGFIHPRFRADLNADPEPSGDVVDPYDRSRGLDDAGTDSECGTLSRT</sequence>
<evidence type="ECO:0000256" key="1">
    <source>
        <dbReference type="SAM" id="MobiDB-lite"/>
    </source>
</evidence>
<reference evidence="3 4" key="1">
    <citation type="journal article" date="2019" name="Int. J. Syst. Evol. Microbiol.">
        <title>Streptomyces cyaneochromogenes sp. nov., a blue pigment-producing actinomycete from manganese-contaminated soil.</title>
        <authorList>
            <person name="Tang X."/>
            <person name="Zhao J."/>
            <person name="Li K."/>
            <person name="Chen Z."/>
            <person name="Sun Y."/>
            <person name="Gao J."/>
        </authorList>
    </citation>
    <scope>NUCLEOTIDE SEQUENCE [LARGE SCALE GENOMIC DNA]</scope>
    <source>
        <strain evidence="3 4">MK-45</strain>
    </source>
</reference>
<feature type="compositionally biased region" description="Basic and acidic residues" evidence="1">
    <location>
        <begin position="35"/>
        <end position="53"/>
    </location>
</feature>
<keyword evidence="2" id="KW-0812">Transmembrane</keyword>
<dbReference type="KEGG" id="scya:EJ357_28215"/>